<protein>
    <recommendedName>
        <fullName evidence="10">NB-ARC domain-containing protein</fullName>
    </recommendedName>
</protein>
<dbReference type="PANTHER" id="PTHR33463">
    <property type="entry name" value="NB-ARC DOMAIN-CONTAINING PROTEIN-RELATED"/>
    <property type="match status" value="1"/>
</dbReference>
<dbReference type="Gene3D" id="3.40.50.300">
    <property type="entry name" value="P-loop containing nucleotide triphosphate hydrolases"/>
    <property type="match status" value="1"/>
</dbReference>
<gene>
    <name evidence="8" type="ORF">F3Y22_tig00117007pilonHSYRG00054</name>
</gene>
<feature type="coiled-coil region" evidence="5">
    <location>
        <begin position="37"/>
        <end position="64"/>
    </location>
</feature>
<keyword evidence="4" id="KW-0067">ATP-binding</keyword>
<dbReference type="Gene3D" id="1.10.8.430">
    <property type="entry name" value="Helical domain of apoptotic protease-activating factors"/>
    <property type="match status" value="1"/>
</dbReference>
<keyword evidence="3" id="KW-0611">Plant defense</keyword>
<dbReference type="AlphaFoldDB" id="A0A6A2X2M3"/>
<comment type="similarity">
    <text evidence="1">Belongs to the disease resistance NB-LRR family.</text>
</comment>
<name>A0A6A2X2M3_HIBSY</name>
<proteinExistence type="inferred from homology"/>
<keyword evidence="2" id="KW-0547">Nucleotide-binding</keyword>
<dbReference type="Proteomes" id="UP000436088">
    <property type="component" value="Unassembled WGS sequence"/>
</dbReference>
<evidence type="ECO:0000256" key="1">
    <source>
        <dbReference type="ARBA" id="ARBA00008894"/>
    </source>
</evidence>
<dbReference type="Pfam" id="PF00931">
    <property type="entry name" value="NB-ARC"/>
    <property type="match status" value="1"/>
</dbReference>
<evidence type="ECO:0000259" key="7">
    <source>
        <dbReference type="Pfam" id="PF23247"/>
    </source>
</evidence>
<evidence type="ECO:0000256" key="4">
    <source>
        <dbReference type="ARBA" id="ARBA00022840"/>
    </source>
</evidence>
<dbReference type="GO" id="GO:0006952">
    <property type="term" value="P:defense response"/>
    <property type="evidence" value="ECO:0007669"/>
    <property type="project" value="UniProtKB-KW"/>
</dbReference>
<evidence type="ECO:0000313" key="8">
    <source>
        <dbReference type="EMBL" id="KAE8656146.1"/>
    </source>
</evidence>
<sequence length="607" mass="67842">MDITMGSDSNLVTGIIGYMFQKVRRHFSYVCHNKRRVSNFENQVETLREKRDRVLRDVDAAEKNGENVHTDVKSWLIKANDLINSGEKAEADAGAFDELLRQGGFHKVSYRNVPHAVINASPKDYEAFGSRKQLLADIIEAVKDPKVNIIGVYGMAGIGKTTLVKEVVRQVKENKLFDSVVMAAVTQTLSRPICRHVGIEIRGAELDPTEVGIPFGEEHHGCTILLSSRDLYVLSKGMDANTSFAVGVLKQEVWDLFKKIAGDGVESPDLWPIATKAAKKCSGLPVAIKALAKTLRNQPSFVWEDALRQLNKPSTSNFRGVPAEAYSAASTRWKKAAKKCSGLPVAIKALAKTLRINLHWRQHGGRDAEQTIDGAESSQSLLLMESNEKLGKISMWKANVSKLPDHLKCPKLTFFFYDLQSLMPTSSKRPSFENLQRLASAYLIMDRVSPATVLTLEGMQSSLAFAPERRFDFHVSTGNGPFQPKAQNLASLIIEGCADLKHVLSHSMAEYLQQLKYLEISNCKCIQEIIPADEITKEAFRDRAPIPFPLLNSLIIKGLDKLKRFCHEDYKVEFPSMTILEKKNCPELKGFIYKSMSQDIPVMEFVQ</sequence>
<keyword evidence="5" id="KW-0175">Coiled coil</keyword>
<evidence type="ECO:0000313" key="9">
    <source>
        <dbReference type="Proteomes" id="UP000436088"/>
    </source>
</evidence>
<dbReference type="InterPro" id="IPR002182">
    <property type="entry name" value="NB-ARC"/>
</dbReference>
<dbReference type="InterPro" id="IPR057135">
    <property type="entry name" value="At4g27190-like_LRR"/>
</dbReference>
<dbReference type="GO" id="GO:0005524">
    <property type="term" value="F:ATP binding"/>
    <property type="evidence" value="ECO:0007669"/>
    <property type="project" value="UniProtKB-KW"/>
</dbReference>
<dbReference type="EMBL" id="VEPZ02001769">
    <property type="protein sequence ID" value="KAE8656146.1"/>
    <property type="molecule type" value="Genomic_DNA"/>
</dbReference>
<dbReference type="PANTHER" id="PTHR33463:SF192">
    <property type="entry name" value="DISEASE RESISTANCE PROTEIN RPS2-LIKE"/>
    <property type="match status" value="1"/>
</dbReference>
<dbReference type="SUPFAM" id="SSF52540">
    <property type="entry name" value="P-loop containing nucleoside triphosphate hydrolases"/>
    <property type="match status" value="1"/>
</dbReference>
<evidence type="ECO:0000259" key="6">
    <source>
        <dbReference type="Pfam" id="PF00931"/>
    </source>
</evidence>
<evidence type="ECO:0000256" key="5">
    <source>
        <dbReference type="SAM" id="Coils"/>
    </source>
</evidence>
<evidence type="ECO:0008006" key="10">
    <source>
        <dbReference type="Google" id="ProtNLM"/>
    </source>
</evidence>
<organism evidence="8 9">
    <name type="scientific">Hibiscus syriacus</name>
    <name type="common">Rose of Sharon</name>
    <dbReference type="NCBI Taxonomy" id="106335"/>
    <lineage>
        <taxon>Eukaryota</taxon>
        <taxon>Viridiplantae</taxon>
        <taxon>Streptophyta</taxon>
        <taxon>Embryophyta</taxon>
        <taxon>Tracheophyta</taxon>
        <taxon>Spermatophyta</taxon>
        <taxon>Magnoliopsida</taxon>
        <taxon>eudicotyledons</taxon>
        <taxon>Gunneridae</taxon>
        <taxon>Pentapetalae</taxon>
        <taxon>rosids</taxon>
        <taxon>malvids</taxon>
        <taxon>Malvales</taxon>
        <taxon>Malvaceae</taxon>
        <taxon>Malvoideae</taxon>
        <taxon>Hibiscus</taxon>
    </lineage>
</organism>
<evidence type="ECO:0000256" key="3">
    <source>
        <dbReference type="ARBA" id="ARBA00022821"/>
    </source>
</evidence>
<evidence type="ECO:0000256" key="2">
    <source>
        <dbReference type="ARBA" id="ARBA00022741"/>
    </source>
</evidence>
<dbReference type="InterPro" id="IPR027417">
    <property type="entry name" value="P-loop_NTPase"/>
</dbReference>
<dbReference type="Pfam" id="PF23247">
    <property type="entry name" value="LRR_RPS2"/>
    <property type="match status" value="1"/>
</dbReference>
<dbReference type="PRINTS" id="PR00364">
    <property type="entry name" value="DISEASERSIST"/>
</dbReference>
<accession>A0A6A2X2M3</accession>
<keyword evidence="9" id="KW-1185">Reference proteome</keyword>
<reference evidence="8" key="1">
    <citation type="submission" date="2019-09" db="EMBL/GenBank/DDBJ databases">
        <title>Draft genome information of white flower Hibiscus syriacus.</title>
        <authorList>
            <person name="Kim Y.-M."/>
        </authorList>
    </citation>
    <scope>NUCLEOTIDE SEQUENCE [LARGE SCALE GENOMIC DNA]</scope>
    <source>
        <strain evidence="8">YM2019G1</strain>
    </source>
</reference>
<dbReference type="Gene3D" id="3.80.10.10">
    <property type="entry name" value="Ribonuclease Inhibitor"/>
    <property type="match status" value="1"/>
</dbReference>
<dbReference type="InterPro" id="IPR050905">
    <property type="entry name" value="Plant_NBS-LRR"/>
</dbReference>
<dbReference type="InterPro" id="IPR042197">
    <property type="entry name" value="Apaf_helical"/>
</dbReference>
<dbReference type="GO" id="GO:0043531">
    <property type="term" value="F:ADP binding"/>
    <property type="evidence" value="ECO:0007669"/>
    <property type="project" value="InterPro"/>
</dbReference>
<feature type="domain" description="Disease resistance protein At4g27190-like leucine-rich repeats" evidence="7">
    <location>
        <begin position="485"/>
        <end position="601"/>
    </location>
</feature>
<feature type="domain" description="NB-ARC" evidence="6">
    <location>
        <begin position="137"/>
        <end position="190"/>
    </location>
</feature>
<dbReference type="InterPro" id="IPR032675">
    <property type="entry name" value="LRR_dom_sf"/>
</dbReference>
<comment type="caution">
    <text evidence="8">The sequence shown here is derived from an EMBL/GenBank/DDBJ whole genome shotgun (WGS) entry which is preliminary data.</text>
</comment>